<organism evidence="2">
    <name type="scientific">Siphoviridae sp. ctYaH2</name>
    <dbReference type="NCBI Taxonomy" id="2825549"/>
    <lineage>
        <taxon>Viruses</taxon>
        <taxon>Duplodnaviria</taxon>
        <taxon>Heunggongvirae</taxon>
        <taxon>Uroviricota</taxon>
        <taxon>Caudoviricetes</taxon>
    </lineage>
</organism>
<feature type="transmembrane region" description="Helical" evidence="1">
    <location>
        <begin position="43"/>
        <end position="60"/>
    </location>
</feature>
<protein>
    <submittedName>
        <fullName evidence="2">LysW biosynthesis protein LysW</fullName>
    </submittedName>
</protein>
<keyword evidence="1" id="KW-0472">Membrane</keyword>
<proteinExistence type="predicted"/>
<name>A0A8S5V5A5_9CAUD</name>
<reference evidence="2" key="1">
    <citation type="journal article" date="2021" name="Proc. Natl. Acad. Sci. U.S.A.">
        <title>A Catalog of Tens of Thousands of Viruses from Human Metagenomes Reveals Hidden Associations with Chronic Diseases.</title>
        <authorList>
            <person name="Tisza M.J."/>
            <person name="Buck C.B."/>
        </authorList>
    </citation>
    <scope>NUCLEOTIDE SEQUENCE</scope>
    <source>
        <strain evidence="2">CtYaH2</strain>
    </source>
</reference>
<keyword evidence="1" id="KW-1133">Transmembrane helix</keyword>
<sequence length="98" mass="11184">MECPACNTHIGFKTFCTSTKGTITCPSCKRIYQQKALFKKKEIKPIICFLFVFLSGVLPFEIGRRFFPIDTVFVVSVGILFTTMIIGAIFIYNHTELY</sequence>
<evidence type="ECO:0000313" key="2">
    <source>
        <dbReference type="EMBL" id="DAG01886.1"/>
    </source>
</evidence>
<feature type="transmembrane region" description="Helical" evidence="1">
    <location>
        <begin position="72"/>
        <end position="92"/>
    </location>
</feature>
<accession>A0A8S5V5A5</accession>
<evidence type="ECO:0000256" key="1">
    <source>
        <dbReference type="SAM" id="Phobius"/>
    </source>
</evidence>
<keyword evidence="1" id="KW-0812">Transmembrane</keyword>
<dbReference type="EMBL" id="BK016199">
    <property type="protein sequence ID" value="DAG01886.1"/>
    <property type="molecule type" value="Genomic_DNA"/>
</dbReference>